<protein>
    <submittedName>
        <fullName evidence="3">Uncharacterized protein</fullName>
    </submittedName>
</protein>
<keyword evidence="1" id="KW-0812">Transmembrane</keyword>
<evidence type="ECO:0000313" key="3">
    <source>
        <dbReference type="EMBL" id="PJE76388.1"/>
    </source>
</evidence>
<keyword evidence="1" id="KW-0472">Membrane</keyword>
<name>A0A2M8LG25_9BACT</name>
<feature type="non-terminal residue" evidence="3">
    <location>
        <position position="99"/>
    </location>
</feature>
<comment type="caution">
    <text evidence="3">The sequence shown here is derived from an EMBL/GenBank/DDBJ whole genome shotgun (WGS) entry which is preliminary data.</text>
</comment>
<sequence length="99" mass="10442">MKNLYIKATAWASTLPILLLPVATFAQLSDAQTDLTSVGTAIGTDTTTIELPELIGNIISVLLSVLGIIFVVLVVYAGFLYLTAAGDDAKVKKAKTMLT</sequence>
<accession>A0A2M8LG25</accession>
<dbReference type="AlphaFoldDB" id="A0A2M8LG25"/>
<proteinExistence type="predicted"/>
<feature type="signal peptide" evidence="2">
    <location>
        <begin position="1"/>
        <end position="26"/>
    </location>
</feature>
<evidence type="ECO:0000313" key="4">
    <source>
        <dbReference type="Proteomes" id="UP000231436"/>
    </source>
</evidence>
<evidence type="ECO:0000256" key="1">
    <source>
        <dbReference type="SAM" id="Phobius"/>
    </source>
</evidence>
<dbReference type="Proteomes" id="UP000231436">
    <property type="component" value="Unassembled WGS sequence"/>
</dbReference>
<reference evidence="4" key="1">
    <citation type="submission" date="2017-09" db="EMBL/GenBank/DDBJ databases">
        <title>Depth-based differentiation of microbial function through sediment-hosted aquifers and enrichment of novel symbionts in the deep terrestrial subsurface.</title>
        <authorList>
            <person name="Probst A.J."/>
            <person name="Ladd B."/>
            <person name="Jarett J.K."/>
            <person name="Geller-Mcgrath D.E."/>
            <person name="Sieber C.M.K."/>
            <person name="Emerson J.B."/>
            <person name="Anantharaman K."/>
            <person name="Thomas B.C."/>
            <person name="Malmstrom R."/>
            <person name="Stieglmeier M."/>
            <person name="Klingl A."/>
            <person name="Woyke T."/>
            <person name="Ryan C.M."/>
            <person name="Banfield J.F."/>
        </authorList>
    </citation>
    <scope>NUCLEOTIDE SEQUENCE [LARGE SCALE GENOMIC DNA]</scope>
</reference>
<feature type="chain" id="PRO_5014695752" evidence="2">
    <location>
        <begin position="27"/>
        <end position="99"/>
    </location>
</feature>
<feature type="transmembrane region" description="Helical" evidence="1">
    <location>
        <begin position="55"/>
        <end position="82"/>
    </location>
</feature>
<organism evidence="3 4">
    <name type="scientific">Candidatus Uhrbacteria bacterium CG10_big_fil_rev_8_21_14_0_10_48_16</name>
    <dbReference type="NCBI Taxonomy" id="1975038"/>
    <lineage>
        <taxon>Bacteria</taxon>
        <taxon>Candidatus Uhriibacteriota</taxon>
    </lineage>
</organism>
<keyword evidence="1" id="KW-1133">Transmembrane helix</keyword>
<evidence type="ECO:0000256" key="2">
    <source>
        <dbReference type="SAM" id="SignalP"/>
    </source>
</evidence>
<dbReference type="EMBL" id="PFEU01000026">
    <property type="protein sequence ID" value="PJE76388.1"/>
    <property type="molecule type" value="Genomic_DNA"/>
</dbReference>
<gene>
    <name evidence="3" type="ORF">COV05_04840</name>
</gene>
<keyword evidence="2" id="KW-0732">Signal</keyword>